<dbReference type="InterPro" id="IPR015897">
    <property type="entry name" value="CHK_kinase-like"/>
</dbReference>
<keyword evidence="2" id="KW-0808">Transferase</keyword>
<keyword evidence="3" id="KW-1185">Reference proteome</keyword>
<accession>B4LHW7</accession>
<evidence type="ECO:0000259" key="1">
    <source>
        <dbReference type="SMART" id="SM00587"/>
    </source>
</evidence>
<dbReference type="Proteomes" id="UP000008792">
    <property type="component" value="Unassembled WGS sequence"/>
</dbReference>
<dbReference type="GO" id="GO:0016740">
    <property type="term" value="F:transferase activity"/>
    <property type="evidence" value="ECO:0007669"/>
    <property type="project" value="UniProtKB-KW"/>
</dbReference>
<dbReference type="OrthoDB" id="8250698at2759"/>
<organism evidence="2 3">
    <name type="scientific">Drosophila virilis</name>
    <name type="common">Fruit fly</name>
    <dbReference type="NCBI Taxonomy" id="7244"/>
    <lineage>
        <taxon>Eukaryota</taxon>
        <taxon>Metazoa</taxon>
        <taxon>Ecdysozoa</taxon>
        <taxon>Arthropoda</taxon>
        <taxon>Hexapoda</taxon>
        <taxon>Insecta</taxon>
        <taxon>Pterygota</taxon>
        <taxon>Neoptera</taxon>
        <taxon>Endopterygota</taxon>
        <taxon>Diptera</taxon>
        <taxon>Brachycera</taxon>
        <taxon>Muscomorpha</taxon>
        <taxon>Ephydroidea</taxon>
        <taxon>Drosophilidae</taxon>
        <taxon>Drosophila</taxon>
    </lineage>
</organism>
<dbReference type="InParanoid" id="B4LHW7"/>
<sequence>MDLIAEQAAEATQANCDSDYIAKALARAYKSVNLRIESFHSEAVSQRGENFCSVIYRIKVAYRKSENAPLEQGNYILKDLLPIVAEVGSNEKFMFEQILPAMAQLLDKTSLEERKLSADCLFAERAAAKEIYLLEDLGALGYTSLNRQKGLTLEEAQICVHKLAQFHAASMMLLHEQPQLVAQLSPSHYADGVSDPFAQVICLDGAAYAADVVAEMPGMAPIAEKMRAQLSGDYSERLRATVSAKNTAFPVIAHGDLWLNNIMINAEQKKAIIVDFQNCFIGSPAIDLQFFCYTSLQLDVLLHHREQLLQHYNESLCQTLTALNYPGSKPSYAQLLDEMERCLFYGYYGVVCELPICCVSKNAAEDFTVHTFIDAEAIRAKRQQLFANERVLQTLKATLGHFEQQGILNAL</sequence>
<dbReference type="InterPro" id="IPR011009">
    <property type="entry name" value="Kinase-like_dom_sf"/>
</dbReference>
<dbReference type="KEGG" id="dvi:6624207"/>
<evidence type="ECO:0000313" key="2">
    <source>
        <dbReference type="EMBL" id="EDW70692.1"/>
    </source>
</evidence>
<dbReference type="PANTHER" id="PTHR11012">
    <property type="entry name" value="PROTEIN KINASE-LIKE DOMAIN-CONTAINING"/>
    <property type="match status" value="1"/>
</dbReference>
<dbReference type="STRING" id="7244.B4LHW7"/>
<dbReference type="SUPFAM" id="SSF56112">
    <property type="entry name" value="Protein kinase-like (PK-like)"/>
    <property type="match status" value="1"/>
</dbReference>
<dbReference type="EMBL" id="CH940647">
    <property type="protein sequence ID" value="EDW70692.1"/>
    <property type="molecule type" value="Genomic_DNA"/>
</dbReference>
<dbReference type="HOGENOM" id="CLU_010718_0_2_1"/>
<dbReference type="Gene3D" id="3.90.1200.10">
    <property type="match status" value="1"/>
</dbReference>
<gene>
    <name evidence="2" type="primary">Dvir\GJ13921</name>
    <name evidence="2" type="ORF">Dvir_GJ13921</name>
</gene>
<name>B4LHW7_DROVI</name>
<protein>
    <recommendedName>
        <fullName evidence="1">CHK kinase-like domain-containing protein</fullName>
    </recommendedName>
</protein>
<dbReference type="OMA" id="DPFAQVI"/>
<dbReference type="InterPro" id="IPR004119">
    <property type="entry name" value="EcKL"/>
</dbReference>
<dbReference type="SMART" id="SM00587">
    <property type="entry name" value="CHK"/>
    <property type="match status" value="1"/>
</dbReference>
<reference evidence="2 3" key="1">
    <citation type="journal article" date="2007" name="Nature">
        <title>Evolution of genes and genomes on the Drosophila phylogeny.</title>
        <authorList>
            <consortium name="Drosophila 12 Genomes Consortium"/>
            <person name="Clark A.G."/>
            <person name="Eisen M.B."/>
            <person name="Smith D.R."/>
            <person name="Bergman C.M."/>
            <person name="Oliver B."/>
            <person name="Markow T.A."/>
            <person name="Kaufman T.C."/>
            <person name="Kellis M."/>
            <person name="Gelbart W."/>
            <person name="Iyer V.N."/>
            <person name="Pollard D.A."/>
            <person name="Sackton T.B."/>
            <person name="Larracuente A.M."/>
            <person name="Singh N.D."/>
            <person name="Abad J.P."/>
            <person name="Abt D.N."/>
            <person name="Adryan B."/>
            <person name="Aguade M."/>
            <person name="Akashi H."/>
            <person name="Anderson W.W."/>
            <person name="Aquadro C.F."/>
            <person name="Ardell D.H."/>
            <person name="Arguello R."/>
            <person name="Artieri C.G."/>
            <person name="Barbash D.A."/>
            <person name="Barker D."/>
            <person name="Barsanti P."/>
            <person name="Batterham P."/>
            <person name="Batzoglou S."/>
            <person name="Begun D."/>
            <person name="Bhutkar A."/>
            <person name="Blanco E."/>
            <person name="Bosak S.A."/>
            <person name="Bradley R.K."/>
            <person name="Brand A.D."/>
            <person name="Brent M.R."/>
            <person name="Brooks A.N."/>
            <person name="Brown R.H."/>
            <person name="Butlin R.K."/>
            <person name="Caggese C."/>
            <person name="Calvi B.R."/>
            <person name="Bernardo de Carvalho A."/>
            <person name="Caspi A."/>
            <person name="Castrezana S."/>
            <person name="Celniker S.E."/>
            <person name="Chang J.L."/>
            <person name="Chapple C."/>
            <person name="Chatterji S."/>
            <person name="Chinwalla A."/>
            <person name="Civetta A."/>
            <person name="Clifton S.W."/>
            <person name="Comeron J.M."/>
            <person name="Costello J.C."/>
            <person name="Coyne J.A."/>
            <person name="Daub J."/>
            <person name="David R.G."/>
            <person name="Delcher A.L."/>
            <person name="Delehaunty K."/>
            <person name="Do C.B."/>
            <person name="Ebling H."/>
            <person name="Edwards K."/>
            <person name="Eickbush T."/>
            <person name="Evans J.D."/>
            <person name="Filipski A."/>
            <person name="Findeiss S."/>
            <person name="Freyhult E."/>
            <person name="Fulton L."/>
            <person name="Fulton R."/>
            <person name="Garcia A.C."/>
            <person name="Gardiner A."/>
            <person name="Garfield D.A."/>
            <person name="Garvin B.E."/>
            <person name="Gibson G."/>
            <person name="Gilbert D."/>
            <person name="Gnerre S."/>
            <person name="Godfrey J."/>
            <person name="Good R."/>
            <person name="Gotea V."/>
            <person name="Gravely B."/>
            <person name="Greenberg A.J."/>
            <person name="Griffiths-Jones S."/>
            <person name="Gross S."/>
            <person name="Guigo R."/>
            <person name="Gustafson E.A."/>
            <person name="Haerty W."/>
            <person name="Hahn M.W."/>
            <person name="Halligan D.L."/>
            <person name="Halpern A.L."/>
            <person name="Halter G.M."/>
            <person name="Han M.V."/>
            <person name="Heger A."/>
            <person name="Hillier L."/>
            <person name="Hinrichs A.S."/>
            <person name="Holmes I."/>
            <person name="Hoskins R.A."/>
            <person name="Hubisz M.J."/>
            <person name="Hultmark D."/>
            <person name="Huntley M.A."/>
            <person name="Jaffe D.B."/>
            <person name="Jagadeeshan S."/>
            <person name="Jeck W.R."/>
            <person name="Johnson J."/>
            <person name="Jones C.D."/>
            <person name="Jordan W.C."/>
            <person name="Karpen G.H."/>
            <person name="Kataoka E."/>
            <person name="Keightley P.D."/>
            <person name="Kheradpour P."/>
            <person name="Kirkness E.F."/>
            <person name="Koerich L.B."/>
            <person name="Kristiansen K."/>
            <person name="Kudrna D."/>
            <person name="Kulathinal R.J."/>
            <person name="Kumar S."/>
            <person name="Kwok R."/>
            <person name="Lander E."/>
            <person name="Langley C.H."/>
            <person name="Lapoint R."/>
            <person name="Lazzaro B.P."/>
            <person name="Lee S.J."/>
            <person name="Levesque L."/>
            <person name="Li R."/>
            <person name="Lin C.F."/>
            <person name="Lin M.F."/>
            <person name="Lindblad-Toh K."/>
            <person name="Llopart A."/>
            <person name="Long M."/>
            <person name="Low L."/>
            <person name="Lozovsky E."/>
            <person name="Lu J."/>
            <person name="Luo M."/>
            <person name="Machado C.A."/>
            <person name="Makalowski W."/>
            <person name="Marzo M."/>
            <person name="Matsuda M."/>
            <person name="Matzkin L."/>
            <person name="McAllister B."/>
            <person name="McBride C.S."/>
            <person name="McKernan B."/>
            <person name="McKernan K."/>
            <person name="Mendez-Lago M."/>
            <person name="Minx P."/>
            <person name="Mollenhauer M.U."/>
            <person name="Montooth K."/>
            <person name="Mount S.M."/>
            <person name="Mu X."/>
            <person name="Myers E."/>
            <person name="Negre B."/>
            <person name="Newfeld S."/>
            <person name="Nielsen R."/>
            <person name="Noor M.A."/>
            <person name="O'Grady P."/>
            <person name="Pachter L."/>
            <person name="Papaceit M."/>
            <person name="Parisi M.J."/>
            <person name="Parisi M."/>
            <person name="Parts L."/>
            <person name="Pedersen J.S."/>
            <person name="Pesole G."/>
            <person name="Phillippy A.M."/>
            <person name="Ponting C.P."/>
            <person name="Pop M."/>
            <person name="Porcelli D."/>
            <person name="Powell J.R."/>
            <person name="Prohaska S."/>
            <person name="Pruitt K."/>
            <person name="Puig M."/>
            <person name="Quesneville H."/>
            <person name="Ram K.R."/>
            <person name="Rand D."/>
            <person name="Rasmussen M.D."/>
            <person name="Reed L.K."/>
            <person name="Reenan R."/>
            <person name="Reily A."/>
            <person name="Remington K.A."/>
            <person name="Rieger T.T."/>
            <person name="Ritchie M.G."/>
            <person name="Robin C."/>
            <person name="Rogers Y.H."/>
            <person name="Rohde C."/>
            <person name="Rozas J."/>
            <person name="Rubenfield M.J."/>
            <person name="Ruiz A."/>
            <person name="Russo S."/>
            <person name="Salzberg S.L."/>
            <person name="Sanchez-Gracia A."/>
            <person name="Saranga D.J."/>
            <person name="Sato H."/>
            <person name="Schaeffer S.W."/>
            <person name="Schatz M.C."/>
            <person name="Schlenke T."/>
            <person name="Schwartz R."/>
            <person name="Segarra C."/>
            <person name="Singh R.S."/>
            <person name="Sirot L."/>
            <person name="Sirota M."/>
            <person name="Sisneros N.B."/>
            <person name="Smith C.D."/>
            <person name="Smith T.F."/>
            <person name="Spieth J."/>
            <person name="Stage D.E."/>
            <person name="Stark A."/>
            <person name="Stephan W."/>
            <person name="Strausberg R.L."/>
            <person name="Strempel S."/>
            <person name="Sturgill D."/>
            <person name="Sutton G."/>
            <person name="Sutton G.G."/>
            <person name="Tao W."/>
            <person name="Teichmann S."/>
            <person name="Tobari Y.N."/>
            <person name="Tomimura Y."/>
            <person name="Tsolas J.M."/>
            <person name="Valente V.L."/>
            <person name="Venter E."/>
            <person name="Venter J.C."/>
            <person name="Vicario S."/>
            <person name="Vieira F.G."/>
            <person name="Vilella A.J."/>
            <person name="Villasante A."/>
            <person name="Walenz B."/>
            <person name="Wang J."/>
            <person name="Wasserman M."/>
            <person name="Watts T."/>
            <person name="Wilson D."/>
            <person name="Wilson R.K."/>
            <person name="Wing R.A."/>
            <person name="Wolfner M.F."/>
            <person name="Wong A."/>
            <person name="Wong G.K."/>
            <person name="Wu C.I."/>
            <person name="Wu G."/>
            <person name="Yamamoto D."/>
            <person name="Yang H.P."/>
            <person name="Yang S.P."/>
            <person name="Yorke J.A."/>
            <person name="Yoshida K."/>
            <person name="Zdobnov E."/>
            <person name="Zhang P."/>
            <person name="Zhang Y."/>
            <person name="Zimin A.V."/>
            <person name="Baldwin J."/>
            <person name="Abdouelleil A."/>
            <person name="Abdulkadir J."/>
            <person name="Abebe A."/>
            <person name="Abera B."/>
            <person name="Abreu J."/>
            <person name="Acer S.C."/>
            <person name="Aftuck L."/>
            <person name="Alexander A."/>
            <person name="An P."/>
            <person name="Anderson E."/>
            <person name="Anderson S."/>
            <person name="Arachi H."/>
            <person name="Azer M."/>
            <person name="Bachantsang P."/>
            <person name="Barry A."/>
            <person name="Bayul T."/>
            <person name="Berlin A."/>
            <person name="Bessette D."/>
            <person name="Bloom T."/>
            <person name="Blye J."/>
            <person name="Boguslavskiy L."/>
            <person name="Bonnet C."/>
            <person name="Boukhgalter B."/>
            <person name="Bourzgui I."/>
            <person name="Brown A."/>
            <person name="Cahill P."/>
            <person name="Channer S."/>
            <person name="Cheshatsang Y."/>
            <person name="Chuda L."/>
            <person name="Citroen M."/>
            <person name="Collymore A."/>
            <person name="Cooke P."/>
            <person name="Costello M."/>
            <person name="D'Aco K."/>
            <person name="Daza R."/>
            <person name="De Haan G."/>
            <person name="DeGray S."/>
            <person name="DeMaso C."/>
            <person name="Dhargay N."/>
            <person name="Dooley K."/>
            <person name="Dooley E."/>
            <person name="Doricent M."/>
            <person name="Dorje P."/>
            <person name="Dorjee K."/>
            <person name="Dupes A."/>
            <person name="Elong R."/>
            <person name="Falk J."/>
            <person name="Farina A."/>
            <person name="Faro S."/>
            <person name="Ferguson D."/>
            <person name="Fisher S."/>
            <person name="Foley C.D."/>
            <person name="Franke A."/>
            <person name="Friedrich D."/>
            <person name="Gadbois L."/>
            <person name="Gearin G."/>
            <person name="Gearin C.R."/>
            <person name="Giannoukos G."/>
            <person name="Goode T."/>
            <person name="Graham J."/>
            <person name="Grandbois E."/>
            <person name="Grewal S."/>
            <person name="Gyaltsen K."/>
            <person name="Hafez N."/>
            <person name="Hagos B."/>
            <person name="Hall J."/>
            <person name="Henson C."/>
            <person name="Hollinger A."/>
            <person name="Honan T."/>
            <person name="Huard M.D."/>
            <person name="Hughes L."/>
            <person name="Hurhula B."/>
            <person name="Husby M.E."/>
            <person name="Kamat A."/>
            <person name="Kanga B."/>
            <person name="Kashin S."/>
            <person name="Khazanovich D."/>
            <person name="Kisner P."/>
            <person name="Lance K."/>
            <person name="Lara M."/>
            <person name="Lee W."/>
            <person name="Lennon N."/>
            <person name="Letendre F."/>
            <person name="LeVine R."/>
            <person name="Lipovsky A."/>
            <person name="Liu X."/>
            <person name="Liu J."/>
            <person name="Liu S."/>
            <person name="Lokyitsang T."/>
            <person name="Lokyitsang Y."/>
            <person name="Lubonja R."/>
            <person name="Lui A."/>
            <person name="MacDonald P."/>
            <person name="Magnisalis V."/>
            <person name="Maru K."/>
            <person name="Matthews C."/>
            <person name="McCusker W."/>
            <person name="McDonough S."/>
            <person name="Mehta T."/>
            <person name="Meldrim J."/>
            <person name="Meneus L."/>
            <person name="Mihai O."/>
            <person name="Mihalev A."/>
            <person name="Mihova T."/>
            <person name="Mittelman R."/>
            <person name="Mlenga V."/>
            <person name="Montmayeur A."/>
            <person name="Mulrain L."/>
            <person name="Navidi A."/>
            <person name="Naylor J."/>
            <person name="Negash T."/>
            <person name="Nguyen T."/>
            <person name="Nguyen N."/>
            <person name="Nicol R."/>
            <person name="Norbu C."/>
            <person name="Norbu N."/>
            <person name="Novod N."/>
            <person name="O'Neill B."/>
            <person name="Osman S."/>
            <person name="Markiewicz E."/>
            <person name="Oyono O.L."/>
            <person name="Patti C."/>
            <person name="Phunkhang P."/>
            <person name="Pierre F."/>
            <person name="Priest M."/>
            <person name="Raghuraman S."/>
            <person name="Rege F."/>
            <person name="Reyes R."/>
            <person name="Rise C."/>
            <person name="Rogov P."/>
            <person name="Ross K."/>
            <person name="Ryan E."/>
            <person name="Settipalli S."/>
            <person name="Shea T."/>
            <person name="Sherpa N."/>
            <person name="Shi L."/>
            <person name="Shih D."/>
            <person name="Sparrow T."/>
            <person name="Spaulding J."/>
            <person name="Stalker J."/>
            <person name="Stange-Thomann N."/>
            <person name="Stavropoulos S."/>
            <person name="Stone C."/>
            <person name="Strader C."/>
            <person name="Tesfaye S."/>
            <person name="Thomson T."/>
            <person name="Thoulutsang Y."/>
            <person name="Thoulutsang D."/>
            <person name="Topham K."/>
            <person name="Topping I."/>
            <person name="Tsamla T."/>
            <person name="Vassiliev H."/>
            <person name="Vo A."/>
            <person name="Wangchuk T."/>
            <person name="Wangdi T."/>
            <person name="Weiand M."/>
            <person name="Wilkinson J."/>
            <person name="Wilson A."/>
            <person name="Yadav S."/>
            <person name="Young G."/>
            <person name="Yu Q."/>
            <person name="Zembek L."/>
            <person name="Zhong D."/>
            <person name="Zimmer A."/>
            <person name="Zwirko Z."/>
            <person name="Jaffe D.B."/>
            <person name="Alvarez P."/>
            <person name="Brockman W."/>
            <person name="Butler J."/>
            <person name="Chin C."/>
            <person name="Gnerre S."/>
            <person name="Grabherr M."/>
            <person name="Kleber M."/>
            <person name="Mauceli E."/>
            <person name="MacCallum I."/>
        </authorList>
    </citation>
    <scope>NUCLEOTIDE SEQUENCE [LARGE SCALE GENOMIC DNA]</scope>
    <source>
        <strain evidence="3">Tucson 15010-1051.87</strain>
    </source>
</reference>
<dbReference type="PANTHER" id="PTHR11012:SF56">
    <property type="entry name" value="CHK KINASE-LIKE DOMAIN-CONTAINING PROTEIN-RELATED"/>
    <property type="match status" value="1"/>
</dbReference>
<dbReference type="Pfam" id="PF02958">
    <property type="entry name" value="EcKL"/>
    <property type="match status" value="1"/>
</dbReference>
<feature type="domain" description="CHK kinase-like" evidence="1">
    <location>
        <begin position="132"/>
        <end position="322"/>
    </location>
</feature>
<dbReference type="PhylomeDB" id="B4LHW7"/>
<evidence type="ECO:0000313" key="3">
    <source>
        <dbReference type="Proteomes" id="UP000008792"/>
    </source>
</evidence>
<dbReference type="AlphaFoldDB" id="B4LHW7"/>
<dbReference type="eggNOG" id="ENOG502QVFS">
    <property type="taxonomic scope" value="Eukaryota"/>
</dbReference>
<proteinExistence type="predicted"/>